<reference evidence="16 17" key="1">
    <citation type="submission" date="2024-02" db="EMBL/GenBank/DDBJ databases">
        <title>The Genome Sequence of Enterococcus sp. DIV0159.</title>
        <authorList>
            <person name="Earl A."/>
            <person name="Manson A."/>
            <person name="Gilmore M."/>
            <person name="Sanders J."/>
            <person name="Shea T."/>
            <person name="Howe W."/>
            <person name="Livny J."/>
            <person name="Cuomo C."/>
            <person name="Neafsey D."/>
            <person name="Birren B."/>
        </authorList>
    </citation>
    <scope>NUCLEOTIDE SEQUENCE [LARGE SCALE GENOMIC DNA]</scope>
    <source>
        <strain evidence="16 17">665A</strain>
    </source>
</reference>
<evidence type="ECO:0000256" key="9">
    <source>
        <dbReference type="ARBA" id="ARBA00023163"/>
    </source>
</evidence>
<keyword evidence="8" id="KW-0010">Activator</keyword>
<sequence>MNHLLIVEDEENLLFLYQSILEQNDFVVFLATNGVEALNILDKQHIDLMITDIMMPDMDGYELTQDLREAGFQLPILMITAKNTFQDKKKGFGMGIDDYMVKPIDLNEMVLRVEALLRRAQIVHNKQLTVGQTTLDQASYQVIIQENAETLPQKEFLLLYKLLAYPNKIFTRRQLMDEIWGLDSDSDERTIDVHIKRLRQKFQENPDFSIETIRGLGYKAVLH</sequence>
<evidence type="ECO:0000256" key="12">
    <source>
        <dbReference type="PROSITE-ProRule" id="PRU00169"/>
    </source>
</evidence>
<keyword evidence="17" id="KW-1185">Reference proteome</keyword>
<evidence type="ECO:0000256" key="3">
    <source>
        <dbReference type="ARBA" id="ARBA00022553"/>
    </source>
</evidence>
<dbReference type="CDD" id="cd00383">
    <property type="entry name" value="trans_reg_C"/>
    <property type="match status" value="1"/>
</dbReference>
<dbReference type="CDD" id="cd17574">
    <property type="entry name" value="REC_OmpR"/>
    <property type="match status" value="1"/>
</dbReference>
<dbReference type="EMBL" id="JAFREL020000005">
    <property type="protein sequence ID" value="MEO1772629.1"/>
    <property type="molecule type" value="Genomic_DNA"/>
</dbReference>
<keyword evidence="7 13" id="KW-0238">DNA-binding</keyword>
<dbReference type="RefSeq" id="WP_207701052.1">
    <property type="nucleotide sequence ID" value="NZ_JAFREL020000005.1"/>
</dbReference>
<proteinExistence type="predicted"/>
<evidence type="ECO:0000256" key="8">
    <source>
        <dbReference type="ARBA" id="ARBA00023159"/>
    </source>
</evidence>
<evidence type="ECO:0000256" key="7">
    <source>
        <dbReference type="ARBA" id="ARBA00023125"/>
    </source>
</evidence>
<feature type="domain" description="OmpR/PhoB-type" evidence="15">
    <location>
        <begin position="125"/>
        <end position="222"/>
    </location>
</feature>
<dbReference type="PANTHER" id="PTHR48111:SF49">
    <property type="entry name" value="HEME RESPONSE REGULATOR HSSR"/>
    <property type="match status" value="1"/>
</dbReference>
<name>A0ABV0EYC8_9ENTE</name>
<evidence type="ECO:0000313" key="17">
    <source>
        <dbReference type="Proteomes" id="UP000664357"/>
    </source>
</evidence>
<dbReference type="SMART" id="SM00448">
    <property type="entry name" value="REC"/>
    <property type="match status" value="1"/>
</dbReference>
<feature type="domain" description="Response regulatory" evidence="14">
    <location>
        <begin position="3"/>
        <end position="117"/>
    </location>
</feature>
<accession>A0ABV0EYC8</accession>
<keyword evidence="5" id="KW-0805">Transcription regulation</keyword>
<dbReference type="PANTHER" id="PTHR48111">
    <property type="entry name" value="REGULATOR OF RPOS"/>
    <property type="match status" value="1"/>
</dbReference>
<dbReference type="Gene3D" id="3.40.50.2300">
    <property type="match status" value="1"/>
</dbReference>
<evidence type="ECO:0000256" key="1">
    <source>
        <dbReference type="ARBA" id="ARBA00004496"/>
    </source>
</evidence>
<dbReference type="Pfam" id="PF00072">
    <property type="entry name" value="Response_reg"/>
    <property type="match status" value="1"/>
</dbReference>
<dbReference type="InterPro" id="IPR011006">
    <property type="entry name" value="CheY-like_superfamily"/>
</dbReference>
<dbReference type="InterPro" id="IPR039420">
    <property type="entry name" value="WalR-like"/>
</dbReference>
<feature type="DNA-binding region" description="OmpR/PhoB-type" evidence="13">
    <location>
        <begin position="125"/>
        <end position="222"/>
    </location>
</feature>
<dbReference type="Gene3D" id="6.10.250.690">
    <property type="match status" value="1"/>
</dbReference>
<dbReference type="Pfam" id="PF00486">
    <property type="entry name" value="Trans_reg_C"/>
    <property type="match status" value="1"/>
</dbReference>
<comment type="caution">
    <text evidence="16">The sequence shown here is derived from an EMBL/GenBank/DDBJ whole genome shotgun (WGS) entry which is preliminary data.</text>
</comment>
<dbReference type="SUPFAM" id="SSF52172">
    <property type="entry name" value="CheY-like"/>
    <property type="match status" value="1"/>
</dbReference>
<comment type="subcellular location">
    <subcellularLocation>
        <location evidence="1">Cytoplasm</location>
    </subcellularLocation>
</comment>
<evidence type="ECO:0000256" key="13">
    <source>
        <dbReference type="PROSITE-ProRule" id="PRU01091"/>
    </source>
</evidence>
<keyword evidence="6" id="KW-0843">Virulence</keyword>
<gene>
    <name evidence="16" type="ORF">JZO67_004611</name>
</gene>
<comment type="function">
    <text evidence="10">Member of the two-component regulatory system HssS/HssR involved in intracellular heme homeostasis and tempering of staphylococcal virulence. Phosphorylated HssR binds to a direct repeat sequence within hrtAB promoter and activates the expression of hrtAB, an efflux pump, in response to extracellular heme, hemin, hemoglobin or blood.</text>
</comment>
<dbReference type="InterPro" id="IPR001789">
    <property type="entry name" value="Sig_transdc_resp-reg_receiver"/>
</dbReference>
<keyword evidence="2" id="KW-0963">Cytoplasm</keyword>
<evidence type="ECO:0000256" key="11">
    <source>
        <dbReference type="ARBA" id="ARBA00039976"/>
    </source>
</evidence>
<protein>
    <recommendedName>
        <fullName evidence="11">Heme response regulator HssR</fullName>
    </recommendedName>
</protein>
<feature type="modified residue" description="4-aspartylphosphate" evidence="12">
    <location>
        <position position="52"/>
    </location>
</feature>
<evidence type="ECO:0000256" key="6">
    <source>
        <dbReference type="ARBA" id="ARBA00023026"/>
    </source>
</evidence>
<dbReference type="Gene3D" id="1.10.10.10">
    <property type="entry name" value="Winged helix-like DNA-binding domain superfamily/Winged helix DNA-binding domain"/>
    <property type="match status" value="1"/>
</dbReference>
<evidence type="ECO:0000256" key="4">
    <source>
        <dbReference type="ARBA" id="ARBA00023012"/>
    </source>
</evidence>
<dbReference type="InterPro" id="IPR001867">
    <property type="entry name" value="OmpR/PhoB-type_DNA-bd"/>
</dbReference>
<evidence type="ECO:0000256" key="5">
    <source>
        <dbReference type="ARBA" id="ARBA00023015"/>
    </source>
</evidence>
<dbReference type="Proteomes" id="UP000664357">
    <property type="component" value="Unassembled WGS sequence"/>
</dbReference>
<evidence type="ECO:0000259" key="14">
    <source>
        <dbReference type="PROSITE" id="PS50110"/>
    </source>
</evidence>
<evidence type="ECO:0000313" key="16">
    <source>
        <dbReference type="EMBL" id="MEO1772629.1"/>
    </source>
</evidence>
<evidence type="ECO:0000256" key="2">
    <source>
        <dbReference type="ARBA" id="ARBA00022490"/>
    </source>
</evidence>
<evidence type="ECO:0000256" key="10">
    <source>
        <dbReference type="ARBA" id="ARBA00037471"/>
    </source>
</evidence>
<keyword evidence="3 12" id="KW-0597">Phosphoprotein</keyword>
<dbReference type="PROSITE" id="PS50110">
    <property type="entry name" value="RESPONSE_REGULATORY"/>
    <property type="match status" value="1"/>
</dbReference>
<keyword evidence="4" id="KW-0902">Two-component regulatory system</keyword>
<keyword evidence="9" id="KW-0804">Transcription</keyword>
<dbReference type="InterPro" id="IPR036388">
    <property type="entry name" value="WH-like_DNA-bd_sf"/>
</dbReference>
<dbReference type="PROSITE" id="PS51755">
    <property type="entry name" value="OMPR_PHOB"/>
    <property type="match status" value="1"/>
</dbReference>
<dbReference type="SMART" id="SM00862">
    <property type="entry name" value="Trans_reg_C"/>
    <property type="match status" value="1"/>
</dbReference>
<evidence type="ECO:0000259" key="15">
    <source>
        <dbReference type="PROSITE" id="PS51755"/>
    </source>
</evidence>
<organism evidence="16 17">
    <name type="scientific">Candidatus Enterococcus ferrettii</name>
    <dbReference type="NCBI Taxonomy" id="2815324"/>
    <lineage>
        <taxon>Bacteria</taxon>
        <taxon>Bacillati</taxon>
        <taxon>Bacillota</taxon>
        <taxon>Bacilli</taxon>
        <taxon>Lactobacillales</taxon>
        <taxon>Enterococcaceae</taxon>
        <taxon>Enterococcus</taxon>
    </lineage>
</organism>